<evidence type="ECO:0000313" key="3">
    <source>
        <dbReference type="Proteomes" id="UP000284277"/>
    </source>
</evidence>
<dbReference type="SUPFAM" id="SSF52980">
    <property type="entry name" value="Restriction endonuclease-like"/>
    <property type="match status" value="1"/>
</dbReference>
<keyword evidence="3" id="KW-1185">Reference proteome</keyword>
<gene>
    <name evidence="2" type="ORF">BET01_11080</name>
</gene>
<protein>
    <recommendedName>
        <fullName evidence="1">Protein NO VEIN C-terminal domain-containing protein</fullName>
    </recommendedName>
</protein>
<accession>A0A419SS58</accession>
<dbReference type="OrthoDB" id="5877785at2"/>
<dbReference type="Proteomes" id="UP000284277">
    <property type="component" value="Unassembled WGS sequence"/>
</dbReference>
<dbReference type="Pfam" id="PF13020">
    <property type="entry name" value="NOV_C"/>
    <property type="match status" value="1"/>
</dbReference>
<evidence type="ECO:0000259" key="1">
    <source>
        <dbReference type="Pfam" id="PF13020"/>
    </source>
</evidence>
<dbReference type="InterPro" id="IPR011335">
    <property type="entry name" value="Restrct_endonuc-II-like"/>
</dbReference>
<reference evidence="2 3" key="1">
    <citation type="submission" date="2016-08" db="EMBL/GenBank/DDBJ databases">
        <title>A new outlook on sporulation: Clostridium algidixylanolyticum.</title>
        <authorList>
            <person name="Poppleton D.I."/>
            <person name="Gribaldo S."/>
        </authorList>
    </citation>
    <scope>NUCLEOTIDE SEQUENCE [LARGE SCALE GENOMIC DNA]</scope>
    <source>
        <strain evidence="2 3">SPL73</strain>
    </source>
</reference>
<proteinExistence type="predicted"/>
<organism evidence="2 3">
    <name type="scientific">Lacrimispora algidixylanolytica</name>
    <dbReference type="NCBI Taxonomy" id="94868"/>
    <lineage>
        <taxon>Bacteria</taxon>
        <taxon>Bacillati</taxon>
        <taxon>Bacillota</taxon>
        <taxon>Clostridia</taxon>
        <taxon>Lachnospirales</taxon>
        <taxon>Lachnospiraceae</taxon>
        <taxon>Lacrimispora</taxon>
    </lineage>
</organism>
<comment type="caution">
    <text evidence="2">The sequence shown here is derived from an EMBL/GenBank/DDBJ whole genome shotgun (WGS) entry which is preliminary data.</text>
</comment>
<dbReference type="EMBL" id="MCIA01000035">
    <property type="protein sequence ID" value="RKD28081.1"/>
    <property type="molecule type" value="Genomic_DNA"/>
</dbReference>
<feature type="domain" description="Protein NO VEIN C-terminal" evidence="1">
    <location>
        <begin position="4"/>
        <end position="54"/>
    </location>
</feature>
<dbReference type="AlphaFoldDB" id="A0A419SS58"/>
<dbReference type="InterPro" id="IPR024975">
    <property type="entry name" value="NOV_C"/>
</dbReference>
<sequence length="134" mass="15110">MINENQVVDYVCKYLEDNNYTVDEHRNTNEKGYDIVAFNENGKKLIIEAKGGTSSKPGTNRYGKDFNQKQVKTHVSVAIYAVGKVINFDPDCEVGIALPENDEHVRAMKKIQKVIDLLAIKVYWVSSNGEVTVE</sequence>
<name>A0A419SS58_9FIRM</name>
<evidence type="ECO:0000313" key="2">
    <source>
        <dbReference type="EMBL" id="RKD28081.1"/>
    </source>
</evidence>
<dbReference type="RefSeq" id="WP_158585113.1">
    <property type="nucleotide sequence ID" value="NZ_MCIA01000035.1"/>
</dbReference>